<comment type="catalytic activity">
    <reaction evidence="11 12">
        <text>L-aspartate 4-semialdehyde + pyruvate = (2S,4S)-4-hydroxy-2,3,4,5-tetrahydrodipicolinate + H2O + H(+)</text>
        <dbReference type="Rhea" id="RHEA:34171"/>
        <dbReference type="ChEBI" id="CHEBI:15361"/>
        <dbReference type="ChEBI" id="CHEBI:15377"/>
        <dbReference type="ChEBI" id="CHEBI:15378"/>
        <dbReference type="ChEBI" id="CHEBI:67139"/>
        <dbReference type="ChEBI" id="CHEBI:537519"/>
        <dbReference type="EC" id="4.3.3.7"/>
    </reaction>
</comment>
<evidence type="ECO:0000256" key="11">
    <source>
        <dbReference type="ARBA" id="ARBA00047836"/>
    </source>
</evidence>
<feature type="site" description="Part of a proton relay during catalysis" evidence="12">
    <location>
        <position position="46"/>
    </location>
</feature>
<dbReference type="HAMAP" id="MF_00418">
    <property type="entry name" value="DapA"/>
    <property type="match status" value="1"/>
</dbReference>
<evidence type="ECO:0000256" key="12">
    <source>
        <dbReference type="HAMAP-Rule" id="MF_00418"/>
    </source>
</evidence>
<comment type="caution">
    <text evidence="16">The sequence shown here is derived from an EMBL/GenBank/DDBJ whole genome shotgun (WGS) entry which is preliminary data.</text>
</comment>
<dbReference type="InterPro" id="IPR005263">
    <property type="entry name" value="DapA"/>
</dbReference>
<dbReference type="NCBIfam" id="TIGR00674">
    <property type="entry name" value="dapA"/>
    <property type="match status" value="1"/>
</dbReference>
<dbReference type="SUPFAM" id="SSF51569">
    <property type="entry name" value="Aldolase"/>
    <property type="match status" value="1"/>
</dbReference>
<dbReference type="Pfam" id="PF00701">
    <property type="entry name" value="DHDPS"/>
    <property type="match status" value="1"/>
</dbReference>
<evidence type="ECO:0000256" key="4">
    <source>
        <dbReference type="ARBA" id="ARBA00012086"/>
    </source>
</evidence>
<comment type="function">
    <text evidence="1 12">Catalyzes the condensation of (S)-aspartate-beta-semialdehyde [(S)-ASA] and pyruvate to 4-hydroxy-tetrahydrodipicolinate (HTPA).</text>
</comment>
<name>A0A9E3ZVT7_9ENTE</name>
<evidence type="ECO:0000256" key="5">
    <source>
        <dbReference type="ARBA" id="ARBA00022490"/>
    </source>
</evidence>
<dbReference type="PROSITE" id="PS00665">
    <property type="entry name" value="DHDPS_1"/>
    <property type="match status" value="1"/>
</dbReference>
<dbReference type="GO" id="GO:0009089">
    <property type="term" value="P:lysine biosynthetic process via diaminopimelate"/>
    <property type="evidence" value="ECO:0007669"/>
    <property type="project" value="UniProtKB-UniRule"/>
</dbReference>
<evidence type="ECO:0000256" key="1">
    <source>
        <dbReference type="ARBA" id="ARBA00003294"/>
    </source>
</evidence>
<keyword evidence="8 12" id="KW-0457">Lysine biosynthesis</keyword>
<protein>
    <recommendedName>
        <fullName evidence="4 12">4-hydroxy-tetrahydrodipicolinate synthase</fullName>
        <shortName evidence="12">HTPA synthase</shortName>
        <ecNumber evidence="4 12">4.3.3.7</ecNumber>
    </recommendedName>
</protein>
<dbReference type="Gene3D" id="3.20.20.70">
    <property type="entry name" value="Aldolase class I"/>
    <property type="match status" value="1"/>
</dbReference>
<comment type="caution">
    <text evidence="12">Was originally thought to be a dihydrodipicolinate synthase (DHDPS), catalyzing the condensation of (S)-aspartate-beta-semialdehyde [(S)-ASA] and pyruvate to dihydrodipicolinate (DHDP). However, it was shown in E.coli that the product of the enzymatic reaction is not dihydrodipicolinate but in fact (4S)-4-hydroxy-2,3,4,5-tetrahydro-(2S)-dipicolinic acid (HTPA), and that the consecutive dehydration reaction leading to DHDP is not spontaneous but catalyzed by DapB.</text>
</comment>
<dbReference type="PRINTS" id="PR00146">
    <property type="entry name" value="DHPICSNTHASE"/>
</dbReference>
<dbReference type="InterPro" id="IPR013785">
    <property type="entry name" value="Aldolase_TIM"/>
</dbReference>
<comment type="subunit">
    <text evidence="12">Homotetramer; dimer of dimers.</text>
</comment>
<dbReference type="Proteomes" id="UP000813384">
    <property type="component" value="Unassembled WGS sequence"/>
</dbReference>
<evidence type="ECO:0000256" key="8">
    <source>
        <dbReference type="ARBA" id="ARBA00023154"/>
    </source>
</evidence>
<dbReference type="InterPro" id="IPR020624">
    <property type="entry name" value="Schiff_base-form_aldolases_CS"/>
</dbReference>
<dbReference type="EMBL" id="JAJJVO010000123">
    <property type="protein sequence ID" value="MCC9274263.1"/>
    <property type="molecule type" value="Genomic_DNA"/>
</dbReference>
<proteinExistence type="inferred from homology"/>
<evidence type="ECO:0000256" key="3">
    <source>
        <dbReference type="ARBA" id="ARBA00007592"/>
    </source>
</evidence>
<feature type="active site" description="Proton donor/acceptor" evidence="12 14">
    <location>
        <position position="135"/>
    </location>
</feature>
<evidence type="ECO:0000313" key="16">
    <source>
        <dbReference type="EMBL" id="MCC9274263.1"/>
    </source>
</evidence>
<dbReference type="PROSITE" id="PS00666">
    <property type="entry name" value="DHDPS_2"/>
    <property type="match status" value="1"/>
</dbReference>
<comment type="subcellular location">
    <subcellularLocation>
        <location evidence="12">Cytoplasm</location>
    </subcellularLocation>
</comment>
<evidence type="ECO:0000313" key="17">
    <source>
        <dbReference type="Proteomes" id="UP000813384"/>
    </source>
</evidence>
<evidence type="ECO:0000256" key="9">
    <source>
        <dbReference type="ARBA" id="ARBA00023239"/>
    </source>
</evidence>
<dbReference type="PIRSF" id="PIRSF001365">
    <property type="entry name" value="DHDPS"/>
    <property type="match status" value="1"/>
</dbReference>
<keyword evidence="6 12" id="KW-0028">Amino-acid biosynthesis</keyword>
<evidence type="ECO:0000256" key="2">
    <source>
        <dbReference type="ARBA" id="ARBA00005120"/>
    </source>
</evidence>
<reference evidence="16" key="1">
    <citation type="journal article" date="2021" name="PeerJ">
        <title>Extensive microbial diversity within the chicken gut microbiome revealed by metagenomics and culture.</title>
        <authorList>
            <person name="Gilroy R."/>
            <person name="Ravi A."/>
            <person name="Getino M."/>
            <person name="Pursley I."/>
            <person name="Horton D.L."/>
            <person name="Alikhan N.F."/>
            <person name="Baker D."/>
            <person name="Gharbi K."/>
            <person name="Hall N."/>
            <person name="Watson M."/>
            <person name="Adriaenssens E.M."/>
            <person name="Foster-Nyarko E."/>
            <person name="Jarju S."/>
            <person name="Secka A."/>
            <person name="Antonio M."/>
            <person name="Oren A."/>
            <person name="Chaudhuri R.R."/>
            <person name="La Ragione R."/>
            <person name="Hildebrand F."/>
            <person name="Pallen M.J."/>
        </authorList>
    </citation>
    <scope>NUCLEOTIDE SEQUENCE</scope>
    <source>
        <strain evidence="16">150</strain>
    </source>
</reference>
<feature type="active site" description="Schiff-base intermediate with substrate" evidence="12 14">
    <location>
        <position position="163"/>
    </location>
</feature>
<dbReference type="GO" id="GO:0019877">
    <property type="term" value="P:diaminopimelate biosynthetic process"/>
    <property type="evidence" value="ECO:0007669"/>
    <property type="project" value="UniProtKB-UniRule"/>
</dbReference>
<evidence type="ECO:0000256" key="14">
    <source>
        <dbReference type="PIRSR" id="PIRSR001365-1"/>
    </source>
</evidence>
<comment type="similarity">
    <text evidence="3 12 13">Belongs to the DapA family.</text>
</comment>
<dbReference type="AlphaFoldDB" id="A0A9E3ZVT7"/>
<feature type="binding site" evidence="12 15">
    <location>
        <position position="205"/>
    </location>
    <ligand>
        <name>pyruvate</name>
        <dbReference type="ChEBI" id="CHEBI:15361"/>
    </ligand>
</feature>
<sequence length="293" mass="31513">MTIFKGSGVALITPMKEDGSVDYEQLKELAEWHVQEGSDAIIACGTTGEASTLVDEEHLAVIDTVVKQVNGRIPVIAGTGSNDTKHGIFLSVEAEKLGVDGLLIVTPYYNKATKKSLVAHYEAICSQVNLPVILYSVPSRTALNLTVEMVTELKKIPNIKGIKEASGDISQIVAMARLVDEDFALYSGNDDQVLPMLSVGGSGVISTIGNIAPKQTSQMIHHYFAGELEAAKEIQLAQIPLIQVIFSEVNPVPVKKAVGLLKGIETNYRLPLGQPEDETVANLQKEMTAYGLL</sequence>
<keyword evidence="9 12" id="KW-0456">Lyase</keyword>
<evidence type="ECO:0000256" key="7">
    <source>
        <dbReference type="ARBA" id="ARBA00022915"/>
    </source>
</evidence>
<dbReference type="InterPro" id="IPR020625">
    <property type="entry name" value="Schiff_base-form_aldolases_AS"/>
</dbReference>
<evidence type="ECO:0000256" key="6">
    <source>
        <dbReference type="ARBA" id="ARBA00022605"/>
    </source>
</evidence>
<dbReference type="PANTHER" id="PTHR12128">
    <property type="entry name" value="DIHYDRODIPICOLINATE SYNTHASE"/>
    <property type="match status" value="1"/>
</dbReference>
<evidence type="ECO:0000256" key="10">
    <source>
        <dbReference type="ARBA" id="ARBA00023270"/>
    </source>
</evidence>
<keyword evidence="7 12" id="KW-0220">Diaminopimelate biosynthesis</keyword>
<dbReference type="InterPro" id="IPR002220">
    <property type="entry name" value="DapA-like"/>
</dbReference>
<keyword evidence="10 12" id="KW-0704">Schiff base</keyword>
<organism evidence="16 17">
    <name type="scientific">Enterococcus aquimarinus</name>
    <dbReference type="NCBI Taxonomy" id="328396"/>
    <lineage>
        <taxon>Bacteria</taxon>
        <taxon>Bacillati</taxon>
        <taxon>Bacillota</taxon>
        <taxon>Bacilli</taxon>
        <taxon>Lactobacillales</taxon>
        <taxon>Enterococcaceae</taxon>
        <taxon>Enterococcus</taxon>
    </lineage>
</organism>
<accession>A0A9E3ZVT7</accession>
<feature type="site" description="Part of a proton relay during catalysis" evidence="12">
    <location>
        <position position="109"/>
    </location>
</feature>
<feature type="binding site" evidence="12 15">
    <location>
        <position position="47"/>
    </location>
    <ligand>
        <name>pyruvate</name>
        <dbReference type="ChEBI" id="CHEBI:15361"/>
    </ligand>
</feature>
<dbReference type="GO" id="GO:0005829">
    <property type="term" value="C:cytosol"/>
    <property type="evidence" value="ECO:0007669"/>
    <property type="project" value="TreeGrafter"/>
</dbReference>
<reference evidence="16" key="2">
    <citation type="submission" date="2021-11" db="EMBL/GenBank/DDBJ databases">
        <authorList>
            <person name="Gilroy R."/>
        </authorList>
    </citation>
    <scope>NUCLEOTIDE SEQUENCE</scope>
    <source>
        <strain evidence="16">150</strain>
    </source>
</reference>
<gene>
    <name evidence="12 16" type="primary">dapA</name>
    <name evidence="16" type="ORF">K8V42_08255</name>
</gene>
<evidence type="ECO:0000256" key="15">
    <source>
        <dbReference type="PIRSR" id="PIRSR001365-2"/>
    </source>
</evidence>
<dbReference type="EC" id="4.3.3.7" evidence="4 12"/>
<keyword evidence="5 12" id="KW-0963">Cytoplasm</keyword>
<dbReference type="PANTHER" id="PTHR12128:SF66">
    <property type="entry name" value="4-HYDROXY-2-OXOGLUTARATE ALDOLASE, MITOCHONDRIAL"/>
    <property type="match status" value="1"/>
</dbReference>
<dbReference type="SMART" id="SM01130">
    <property type="entry name" value="DHDPS"/>
    <property type="match status" value="1"/>
</dbReference>
<dbReference type="GO" id="GO:0008840">
    <property type="term" value="F:4-hydroxy-tetrahydrodipicolinate synthase activity"/>
    <property type="evidence" value="ECO:0007669"/>
    <property type="project" value="UniProtKB-UniRule"/>
</dbReference>
<comment type="pathway">
    <text evidence="2 12">Amino-acid biosynthesis; L-lysine biosynthesis via DAP pathway; (S)-tetrahydrodipicolinate from L-aspartate: step 3/4.</text>
</comment>
<evidence type="ECO:0000256" key="13">
    <source>
        <dbReference type="PIRNR" id="PIRNR001365"/>
    </source>
</evidence>
<dbReference type="CDD" id="cd00950">
    <property type="entry name" value="DHDPS"/>
    <property type="match status" value="1"/>
</dbReference>